<organism evidence="1 2">
    <name type="scientific">Haloquadratum walsbyi J07HQW2</name>
    <dbReference type="NCBI Taxonomy" id="1238425"/>
    <lineage>
        <taxon>Archaea</taxon>
        <taxon>Methanobacteriati</taxon>
        <taxon>Methanobacteriota</taxon>
        <taxon>Stenosarchaea group</taxon>
        <taxon>Halobacteria</taxon>
        <taxon>Halobacteriales</taxon>
        <taxon>Haloferacaceae</taxon>
        <taxon>Haloquadratum</taxon>
    </lineage>
</organism>
<name>U1PQY0_9EURY</name>
<dbReference type="AlphaFoldDB" id="U1PQY0"/>
<dbReference type="eggNOG" id="arCOG14256">
    <property type="taxonomic scope" value="Archaea"/>
</dbReference>
<sequence>MVICCCDRQPNTDVEQNVHVMADEAYQITLTEPHEITDGDEKTITVSGYEDVGSMFMLQLSDGGTRSIGKQLIEDVTPVE</sequence>
<dbReference type="STRING" id="1238425.J07HQW2_01182"/>
<accession>U1PQY0</accession>
<reference evidence="1 2" key="1">
    <citation type="journal article" date="2013" name="PLoS ONE">
        <title>Assembly-driven community genomics of a hypersaline microbial ecosystem.</title>
        <authorList>
            <person name="Podell S."/>
            <person name="Ugalde J.A."/>
            <person name="Narasingarao P."/>
            <person name="Banfield J.F."/>
            <person name="Heidelberg K.B."/>
            <person name="Allen E.E."/>
        </authorList>
    </citation>
    <scope>NUCLEOTIDE SEQUENCE [LARGE SCALE GENOMIC DNA]</scope>
    <source>
        <strain evidence="2">J07HQW2</strain>
    </source>
</reference>
<dbReference type="Proteomes" id="UP000030710">
    <property type="component" value="Unassembled WGS sequence"/>
</dbReference>
<proteinExistence type="predicted"/>
<dbReference type="HOGENOM" id="CLU_195713_0_0_2"/>
<dbReference type="EMBL" id="KE356561">
    <property type="protein sequence ID" value="ERG94741.1"/>
    <property type="molecule type" value="Genomic_DNA"/>
</dbReference>
<gene>
    <name evidence="1" type="ORF">J07HQW2_01182</name>
</gene>
<evidence type="ECO:0000313" key="1">
    <source>
        <dbReference type="EMBL" id="ERG94741.1"/>
    </source>
</evidence>
<evidence type="ECO:0000313" key="2">
    <source>
        <dbReference type="Proteomes" id="UP000030710"/>
    </source>
</evidence>
<protein>
    <submittedName>
        <fullName evidence="1">Uncharacterized protein</fullName>
    </submittedName>
</protein>